<protein>
    <submittedName>
        <fullName evidence="1">Uncharacterized protein</fullName>
    </submittedName>
</protein>
<keyword evidence="2" id="KW-1185">Reference proteome</keyword>
<evidence type="ECO:0000313" key="1">
    <source>
        <dbReference type="EMBL" id="MBA0572251.1"/>
    </source>
</evidence>
<sequence>MGFDSGLKKPLIDALCPIISNNTYILCIIAATGTELADAYSSNTIISTSLGKVHDPWAFYLYAVLLRQAFAHCRKFAIADSHKSLSRVSVPVWLIILLNQLLIIALELFSAVVPIPRVGSYALLTRSPLETPLQIQLAYVKHAASVNPESGSNSQ</sequence>
<organism evidence="1 2">
    <name type="scientific">Gossypium lobatum</name>
    <dbReference type="NCBI Taxonomy" id="34289"/>
    <lineage>
        <taxon>Eukaryota</taxon>
        <taxon>Viridiplantae</taxon>
        <taxon>Streptophyta</taxon>
        <taxon>Embryophyta</taxon>
        <taxon>Tracheophyta</taxon>
        <taxon>Spermatophyta</taxon>
        <taxon>Magnoliopsida</taxon>
        <taxon>eudicotyledons</taxon>
        <taxon>Gunneridae</taxon>
        <taxon>Pentapetalae</taxon>
        <taxon>rosids</taxon>
        <taxon>malvids</taxon>
        <taxon>Malvales</taxon>
        <taxon>Malvaceae</taxon>
        <taxon>Malvoideae</taxon>
        <taxon>Gossypium</taxon>
    </lineage>
</organism>
<dbReference type="PANTHER" id="PTHR38146">
    <property type="entry name" value="30S RIBOSOMAL PROTEIN S12, CHLOROPLASTIC"/>
    <property type="match status" value="1"/>
</dbReference>
<proteinExistence type="predicted"/>
<name>A0A7J8N5K2_9ROSI</name>
<dbReference type="Proteomes" id="UP000593572">
    <property type="component" value="Unassembled WGS sequence"/>
</dbReference>
<dbReference type="EMBL" id="JABEZX010000012">
    <property type="protein sequence ID" value="MBA0572251.1"/>
    <property type="molecule type" value="Genomic_DNA"/>
</dbReference>
<dbReference type="AlphaFoldDB" id="A0A7J8N5K2"/>
<accession>A0A7J8N5K2</accession>
<gene>
    <name evidence="1" type="ORF">Golob_002606</name>
</gene>
<evidence type="ECO:0000313" key="2">
    <source>
        <dbReference type="Proteomes" id="UP000593572"/>
    </source>
</evidence>
<comment type="caution">
    <text evidence="1">The sequence shown here is derived from an EMBL/GenBank/DDBJ whole genome shotgun (WGS) entry which is preliminary data.</text>
</comment>
<reference evidence="1 2" key="1">
    <citation type="journal article" date="2019" name="Genome Biol. Evol.">
        <title>Insights into the evolution of the New World diploid cottons (Gossypium, subgenus Houzingenia) based on genome sequencing.</title>
        <authorList>
            <person name="Grover C.E."/>
            <person name="Arick M.A. 2nd"/>
            <person name="Thrash A."/>
            <person name="Conover J.L."/>
            <person name="Sanders W.S."/>
            <person name="Peterson D.G."/>
            <person name="Frelichowski J.E."/>
            <person name="Scheffler J.A."/>
            <person name="Scheffler B.E."/>
            <person name="Wendel J.F."/>
        </authorList>
    </citation>
    <scope>NUCLEOTIDE SEQUENCE [LARGE SCALE GENOMIC DNA]</scope>
    <source>
        <strain evidence="1">157</strain>
        <tissue evidence="1">Leaf</tissue>
    </source>
</reference>
<dbReference type="PANTHER" id="PTHR38146:SF9">
    <property type="entry name" value="UNKNOW PROTEIN"/>
    <property type="match status" value="1"/>
</dbReference>